<dbReference type="InterPro" id="IPR002018">
    <property type="entry name" value="CarbesteraseB"/>
</dbReference>
<feature type="domain" description="Carboxylesterase type B" evidence="7">
    <location>
        <begin position="3"/>
        <end position="528"/>
    </location>
</feature>
<sequence length="537" mass="60345">MVQVRVNEGLLEGELVKNEYGGTFFSFKGIPYAQPPIGDLRFKAPQPPKSWEGVRSAKAFGPRCYQFDVFTNTGKGGSEDCLYLNVYTPQIKSDKPFPVMFWIHGGAFICGGSNDDIYGPEFLVRQNVVLVTINYRLEVLGFLCLNTAEVPGNAGMKDQVAALRWVNKNIANFGGDPKNITIFGESAGGASISYQLISPMSKGLFKRAIAQSGSSLCDWAISVKPRERALALARQLGCYSEDDKELYEFFKNQPIESLVATSAPITLAEKQKGGAEIFFTICDEKKFGDNERFFYGDMVDVVSNGVHEGVDIMTGFNSDEGLICLDSAEGTYKSLEAARNFPELFIPKLLLFKLPMIQQIELGEKIKRFYFNSQIKIPDDWEKWANFLAMQMFILPTLRWLKLVAPTKKNKLYLYRFSCKSERNVISQVRGLGELVGNKPVTCHADELMYLFDAKLLETKVDVNSDTFQLIDRASKLWTNFAKYGNPTPDDSLGVKWAPYSVEKQDYLDIGNVLMPGVAPEKDEVQFWENVLKEYGQ</sequence>
<accession>A0A076FT12</accession>
<reference evidence="8" key="1">
    <citation type="submission" date="2013-12" db="EMBL/GenBank/DDBJ databases">
        <authorList>
            <person name="Zhang Y.-N."/>
            <person name="Dong S.-L."/>
        </authorList>
    </citation>
    <scope>NUCLEOTIDE SEQUENCE</scope>
</reference>
<reference evidence="8" key="2">
    <citation type="journal article" date="2014" name="J. Chem. Ecol.">
        <title>Putative pathway of sex pheromone biosynthesis and degradation by expression patterns of genes identified from female pheromone gland and adult antenna of Sesamia inferens (Walker).</title>
        <authorList>
            <person name="Zhang Y.N."/>
            <person name="Xia Y.H."/>
            <person name="Zhu J.Y."/>
            <person name="Li S.Y."/>
            <person name="Dong S.L."/>
        </authorList>
    </citation>
    <scope>NUCLEOTIDE SEQUENCE</scope>
</reference>
<keyword evidence="5" id="KW-0325">Glycoprotein</keyword>
<dbReference type="PANTHER" id="PTHR43142:SF1">
    <property type="entry name" value="CARBOXYLIC ESTER HYDROLASE"/>
    <property type="match status" value="1"/>
</dbReference>
<dbReference type="PANTHER" id="PTHR43142">
    <property type="entry name" value="CARBOXYLIC ESTER HYDROLASE"/>
    <property type="match status" value="1"/>
</dbReference>
<dbReference type="PROSITE" id="PS00122">
    <property type="entry name" value="CARBOXYLESTERASE_B_1"/>
    <property type="match status" value="1"/>
</dbReference>
<dbReference type="ESTHER" id="9neop-a0a076ft12">
    <property type="family name" value="Carb_B_Arthropoda"/>
</dbReference>
<dbReference type="Pfam" id="PF00135">
    <property type="entry name" value="COesterase"/>
    <property type="match status" value="1"/>
</dbReference>
<evidence type="ECO:0000256" key="3">
    <source>
        <dbReference type="ARBA" id="ARBA00022801"/>
    </source>
</evidence>
<evidence type="ECO:0000256" key="4">
    <source>
        <dbReference type="ARBA" id="ARBA00023157"/>
    </source>
</evidence>
<dbReference type="SUPFAM" id="SSF53474">
    <property type="entry name" value="alpha/beta-Hydrolases"/>
    <property type="match status" value="1"/>
</dbReference>
<evidence type="ECO:0000259" key="7">
    <source>
        <dbReference type="Pfam" id="PF00135"/>
    </source>
</evidence>
<dbReference type="InterPro" id="IPR019819">
    <property type="entry name" value="Carboxylesterase_B_CS"/>
</dbReference>
<protein>
    <recommendedName>
        <fullName evidence="6">Carboxylic ester hydrolase</fullName>
        <ecNumber evidence="6">3.1.1.-</ecNumber>
    </recommendedName>
</protein>
<keyword evidence="2" id="KW-0719">Serine esterase</keyword>
<evidence type="ECO:0000256" key="1">
    <source>
        <dbReference type="ARBA" id="ARBA00005964"/>
    </source>
</evidence>
<dbReference type="InterPro" id="IPR019826">
    <property type="entry name" value="Carboxylesterase_B_AS"/>
</dbReference>
<dbReference type="AlphaFoldDB" id="A0A076FT12"/>
<keyword evidence="3 6" id="KW-0378">Hydrolase</keyword>
<proteinExistence type="evidence at transcript level"/>
<dbReference type="Gene3D" id="3.40.50.1820">
    <property type="entry name" value="alpha/beta hydrolase"/>
    <property type="match status" value="1"/>
</dbReference>
<name>A0A076FT12_SESIF</name>
<evidence type="ECO:0000313" key="8">
    <source>
        <dbReference type="EMBL" id="AII21984.1"/>
    </source>
</evidence>
<dbReference type="EC" id="3.1.1.-" evidence="6"/>
<keyword evidence="4" id="KW-1015">Disulfide bond</keyword>
<comment type="similarity">
    <text evidence="1 6">Belongs to the type-B carboxylesterase/lipase family.</text>
</comment>
<dbReference type="InterPro" id="IPR029058">
    <property type="entry name" value="AB_hydrolase_fold"/>
</dbReference>
<evidence type="ECO:0000256" key="2">
    <source>
        <dbReference type="ARBA" id="ARBA00022487"/>
    </source>
</evidence>
<dbReference type="EMBL" id="KF960782">
    <property type="protein sequence ID" value="AII21984.1"/>
    <property type="molecule type" value="mRNA"/>
</dbReference>
<dbReference type="PROSITE" id="PS00941">
    <property type="entry name" value="CARBOXYLESTERASE_B_2"/>
    <property type="match status" value="1"/>
</dbReference>
<evidence type="ECO:0000256" key="6">
    <source>
        <dbReference type="RuleBase" id="RU361235"/>
    </source>
</evidence>
<dbReference type="GO" id="GO:0052689">
    <property type="term" value="F:carboxylic ester hydrolase activity"/>
    <property type="evidence" value="ECO:0007669"/>
    <property type="project" value="UniProtKB-KW"/>
</dbReference>
<evidence type="ECO:0000256" key="5">
    <source>
        <dbReference type="ARBA" id="ARBA00023180"/>
    </source>
</evidence>
<organism evidence="8">
    <name type="scientific">Sesamia inferens</name>
    <name type="common">Purple stem borer</name>
    <dbReference type="NCBI Taxonomy" id="492764"/>
    <lineage>
        <taxon>Eukaryota</taxon>
        <taxon>Metazoa</taxon>
        <taxon>Ecdysozoa</taxon>
        <taxon>Arthropoda</taxon>
        <taxon>Hexapoda</taxon>
        <taxon>Insecta</taxon>
        <taxon>Pterygota</taxon>
        <taxon>Neoptera</taxon>
        <taxon>Endopterygota</taxon>
        <taxon>Lepidoptera</taxon>
        <taxon>Glossata</taxon>
        <taxon>Ditrysia</taxon>
        <taxon>Noctuoidea</taxon>
        <taxon>Noctuidae</taxon>
        <taxon>Amphipyrinae</taxon>
        <taxon>Sesamia</taxon>
    </lineage>
</organism>